<evidence type="ECO:0000313" key="1">
    <source>
        <dbReference type="EMBL" id="ERG94411.1"/>
    </source>
</evidence>
<dbReference type="HOGENOM" id="CLU_3263739_0_0_2"/>
<protein>
    <submittedName>
        <fullName evidence="1">Uncharacterized protein</fullName>
    </submittedName>
</protein>
<dbReference type="STRING" id="1238425.J07HQW2_00845"/>
<dbReference type="Proteomes" id="UP000030710">
    <property type="component" value="Unassembled WGS sequence"/>
</dbReference>
<reference evidence="1 2" key="1">
    <citation type="journal article" date="2013" name="PLoS ONE">
        <title>Assembly-driven community genomics of a hypersaline microbial ecosystem.</title>
        <authorList>
            <person name="Podell S."/>
            <person name="Ugalde J.A."/>
            <person name="Narasingarao P."/>
            <person name="Banfield J.F."/>
            <person name="Heidelberg K.B."/>
            <person name="Allen E.E."/>
        </authorList>
    </citation>
    <scope>NUCLEOTIDE SEQUENCE [LARGE SCALE GENOMIC DNA]</scope>
    <source>
        <strain evidence="2">J07HQW2</strain>
    </source>
</reference>
<dbReference type="AlphaFoldDB" id="U1PQ30"/>
<organism evidence="1 2">
    <name type="scientific">Haloquadratum walsbyi J07HQW2</name>
    <dbReference type="NCBI Taxonomy" id="1238425"/>
    <lineage>
        <taxon>Archaea</taxon>
        <taxon>Methanobacteriati</taxon>
        <taxon>Methanobacteriota</taxon>
        <taxon>Stenosarchaea group</taxon>
        <taxon>Halobacteria</taxon>
        <taxon>Halobacteriales</taxon>
        <taxon>Haloferacaceae</taxon>
        <taxon>Haloquadratum</taxon>
    </lineage>
</organism>
<gene>
    <name evidence="1" type="ORF">J07HQW2_00845</name>
</gene>
<sequence length="41" mass="4909">MTITTFEDKDIFVIVNYLSIELFINFGNIVSYCEKLQIRNY</sequence>
<name>U1PQ30_9EURY</name>
<proteinExistence type="predicted"/>
<dbReference type="EMBL" id="KE356561">
    <property type="protein sequence ID" value="ERG94411.1"/>
    <property type="molecule type" value="Genomic_DNA"/>
</dbReference>
<evidence type="ECO:0000313" key="2">
    <source>
        <dbReference type="Proteomes" id="UP000030710"/>
    </source>
</evidence>
<accession>U1PQ30</accession>